<proteinExistence type="predicted"/>
<feature type="coiled-coil region" evidence="1">
    <location>
        <begin position="61"/>
        <end position="88"/>
    </location>
</feature>
<accession>A0ABX0II77</accession>
<protein>
    <submittedName>
        <fullName evidence="2">Uncharacterized protein</fullName>
    </submittedName>
</protein>
<dbReference type="RefSeq" id="WP_166338416.1">
    <property type="nucleotide sequence ID" value="NZ_WPCR01000002.1"/>
</dbReference>
<name>A0ABX0II77_9ACTN</name>
<sequence>MQTEKIADALRDARDDLTEAKVALNHKHFEIVRLQRRFATELSVLDEPMDEERWAGFLSKAAQLRVELQQAEDKAACIETSLKRLDRMSGNEGLQA</sequence>
<keyword evidence="3" id="KW-1185">Reference proteome</keyword>
<organism evidence="2 3">
    <name type="scientific">Xiamenia xianingshaonis</name>
    <dbReference type="NCBI Taxonomy" id="2682776"/>
    <lineage>
        <taxon>Bacteria</taxon>
        <taxon>Bacillati</taxon>
        <taxon>Actinomycetota</taxon>
        <taxon>Coriobacteriia</taxon>
        <taxon>Eggerthellales</taxon>
        <taxon>Eggerthellaceae</taxon>
        <taxon>Xiamenia</taxon>
    </lineage>
</organism>
<evidence type="ECO:0000313" key="3">
    <source>
        <dbReference type="Proteomes" id="UP000636394"/>
    </source>
</evidence>
<dbReference type="EMBL" id="WPCR01000002">
    <property type="protein sequence ID" value="NHM13506.1"/>
    <property type="molecule type" value="Genomic_DNA"/>
</dbReference>
<evidence type="ECO:0000256" key="1">
    <source>
        <dbReference type="SAM" id="Coils"/>
    </source>
</evidence>
<keyword evidence="1" id="KW-0175">Coiled coil</keyword>
<comment type="caution">
    <text evidence="2">The sequence shown here is derived from an EMBL/GenBank/DDBJ whole genome shotgun (WGS) entry which is preliminary data.</text>
</comment>
<evidence type="ECO:0000313" key="2">
    <source>
        <dbReference type="EMBL" id="NHM13506.1"/>
    </source>
</evidence>
<gene>
    <name evidence="2" type="ORF">GMI68_01755</name>
</gene>
<reference evidence="2 3" key="1">
    <citation type="submission" date="2019-11" db="EMBL/GenBank/DDBJ databases">
        <title>Eggerthellaceae novel genus isolated from the rectal contents of marmort.</title>
        <authorList>
            <person name="Zhang G."/>
        </authorList>
    </citation>
    <scope>NUCLEOTIDE SEQUENCE [LARGE SCALE GENOMIC DNA]</scope>
    <source>
        <strain evidence="3">zg-886</strain>
    </source>
</reference>
<dbReference type="Proteomes" id="UP000636394">
    <property type="component" value="Unassembled WGS sequence"/>
</dbReference>